<evidence type="ECO:0000313" key="3">
    <source>
        <dbReference type="Proteomes" id="UP000184608"/>
    </source>
</evidence>
<dbReference type="SUPFAM" id="SSF52047">
    <property type="entry name" value="RNI-like"/>
    <property type="match status" value="1"/>
</dbReference>
<evidence type="ECO:0000313" key="2">
    <source>
        <dbReference type="EMBL" id="SHI26133.1"/>
    </source>
</evidence>
<feature type="chain" id="PRO_5012500157" description="Leucine Rich repeats (2 copies)" evidence="1">
    <location>
        <begin position="23"/>
        <end position="460"/>
    </location>
</feature>
<dbReference type="RefSeq" id="WP_073604647.1">
    <property type="nucleotide sequence ID" value="NZ_FQXZ01000035.1"/>
</dbReference>
<name>A0A1M5ZQB6_9VIBR</name>
<gene>
    <name evidence="2" type="ORF">VA7868_03022</name>
</gene>
<feature type="signal peptide" evidence="1">
    <location>
        <begin position="1"/>
        <end position="22"/>
    </location>
</feature>
<reference evidence="2 3" key="1">
    <citation type="submission" date="2016-11" db="EMBL/GenBank/DDBJ databases">
        <authorList>
            <person name="Jaros S."/>
            <person name="Januszkiewicz K."/>
            <person name="Wedrychowicz H."/>
        </authorList>
    </citation>
    <scope>NUCLEOTIDE SEQUENCE [LARGE SCALE GENOMIC DNA]</scope>
    <source>
        <strain evidence="2 3">CECT 7868</strain>
    </source>
</reference>
<sequence length="460" mass="52149">MRHFRLVSLLFLSFAVMPFAQAETAQKELSGFKYNTDSDSIDIKMKENSTADLKTVNEFKSLSYLEITAGDIDLTLDAGNDTVESMELVLLNKNPLHFYQTISALKKYKKLTSLRIASRYPLKDINIQGTEQLKYLRLRMNQFSFRHIKLSPGIKEVSVYAEKIDLAGLGQHHAIHTLKLSGSEESLDFSKINQNAQIKKLTIDSEVQTTLKGLENFHHLEYLDLTTPALSDVTALDQLTSLKTLSIRQMGSDQLPEIHNRHIATLALYYRKEFGPFSERYIRDISNIGTMKGLKKVYFEHEQATDYSPLLKLDLEQLSVTKKQPLPLAVIKKMPHLKFFAYGRHRYEGNALKTLLNTELKTSTANTFKALINGTPERGSIIYGEKKQLVPVNKITLDTYNRCHSNHIAISPALLSVSVDEYIHLLKHVYRQSKQGIPSQYTIESCQGSTAIVNHLVAGE</sequence>
<dbReference type="OrthoDB" id="5845602at2"/>
<dbReference type="Proteomes" id="UP000184608">
    <property type="component" value="Unassembled WGS sequence"/>
</dbReference>
<evidence type="ECO:0008006" key="4">
    <source>
        <dbReference type="Google" id="ProtNLM"/>
    </source>
</evidence>
<accession>A0A1M5ZQB6</accession>
<dbReference type="Gene3D" id="3.80.10.10">
    <property type="entry name" value="Ribonuclease Inhibitor"/>
    <property type="match status" value="1"/>
</dbReference>
<dbReference type="EMBL" id="FQXZ01000035">
    <property type="protein sequence ID" value="SHI26133.1"/>
    <property type="molecule type" value="Genomic_DNA"/>
</dbReference>
<dbReference type="STRING" id="1216006.VA7868_03022"/>
<dbReference type="InterPro" id="IPR032675">
    <property type="entry name" value="LRR_dom_sf"/>
</dbReference>
<proteinExistence type="predicted"/>
<keyword evidence="3" id="KW-1185">Reference proteome</keyword>
<dbReference type="AlphaFoldDB" id="A0A1M5ZQB6"/>
<organism evidence="2 3">
    <name type="scientific">Vibrio aerogenes CECT 7868</name>
    <dbReference type="NCBI Taxonomy" id="1216006"/>
    <lineage>
        <taxon>Bacteria</taxon>
        <taxon>Pseudomonadati</taxon>
        <taxon>Pseudomonadota</taxon>
        <taxon>Gammaproteobacteria</taxon>
        <taxon>Vibrionales</taxon>
        <taxon>Vibrionaceae</taxon>
        <taxon>Vibrio</taxon>
    </lineage>
</organism>
<evidence type="ECO:0000256" key="1">
    <source>
        <dbReference type="SAM" id="SignalP"/>
    </source>
</evidence>
<keyword evidence="1" id="KW-0732">Signal</keyword>
<protein>
    <recommendedName>
        <fullName evidence="4">Leucine Rich repeats (2 copies)</fullName>
    </recommendedName>
</protein>